<dbReference type="EMBL" id="CP142732">
    <property type="protein sequence ID" value="WUR03995.1"/>
    <property type="molecule type" value="Genomic_DNA"/>
</dbReference>
<reference evidence="1" key="1">
    <citation type="journal article" date="2024" name="BMC Genomics">
        <title>Functional annotation of a divergent genome using sequence and structure-based similarity.</title>
        <authorList>
            <person name="Svedberg D."/>
            <person name="Winiger R.R."/>
            <person name="Berg A."/>
            <person name="Sharma H."/>
            <person name="Tellgren-Roth C."/>
            <person name="Debrunner-Vossbrinck B.A."/>
            <person name="Vossbrinck C.R."/>
            <person name="Barandun J."/>
        </authorList>
    </citation>
    <scope>NUCLEOTIDE SEQUENCE</scope>
    <source>
        <strain evidence="1">Illinois isolate</strain>
    </source>
</reference>
<dbReference type="RefSeq" id="XP_065330140.1">
    <property type="nucleotide sequence ID" value="XM_065474068.1"/>
</dbReference>
<organism evidence="1 2">
    <name type="scientific">Vairimorpha necatrix</name>
    <dbReference type="NCBI Taxonomy" id="6039"/>
    <lineage>
        <taxon>Eukaryota</taxon>
        <taxon>Fungi</taxon>
        <taxon>Fungi incertae sedis</taxon>
        <taxon>Microsporidia</taxon>
        <taxon>Nosematidae</taxon>
        <taxon>Vairimorpha</taxon>
    </lineage>
</organism>
<name>A0AAX4JDA8_9MICR</name>
<gene>
    <name evidence="1" type="ORF">VNE69_07064</name>
</gene>
<dbReference type="AlphaFoldDB" id="A0AAX4JDA8"/>
<keyword evidence="2" id="KW-1185">Reference proteome</keyword>
<sequence>MKNNFEEDERKYFTNGMILNKLGDTREFGNFYELIYNRKLKVLGFLNKDITQFTNPDLRQFESLQHAYDIFISFHIFYPYLYEDYMFMHTLDSLDLEKDVERCLSELSTLEETNEREEHGLACELLLFHEQRKTKGNVEEEEEVVKKKCVTRKNMILRLKTTEDLIDKDKGVRISGYKFIFKTNVE</sequence>
<protein>
    <submittedName>
        <fullName evidence="1">Uncharacterized protein</fullName>
    </submittedName>
</protein>
<accession>A0AAX4JDA8</accession>
<proteinExistence type="predicted"/>
<evidence type="ECO:0000313" key="1">
    <source>
        <dbReference type="EMBL" id="WUR03995.1"/>
    </source>
</evidence>
<dbReference type="GeneID" id="90541820"/>
<dbReference type="Proteomes" id="UP001334084">
    <property type="component" value="Chromosome 7"/>
</dbReference>
<evidence type="ECO:0000313" key="2">
    <source>
        <dbReference type="Proteomes" id="UP001334084"/>
    </source>
</evidence>
<dbReference type="KEGG" id="vnx:VNE69_07064"/>